<sequence>MDKKLFTPPLPHEVLLQLKRWNTPTIYNGWEQITQ</sequence>
<feature type="non-terminal residue" evidence="1">
    <location>
        <position position="35"/>
    </location>
</feature>
<dbReference type="AlphaFoldDB" id="A0A382A843"/>
<dbReference type="EMBL" id="UINC01024209">
    <property type="protein sequence ID" value="SVA97401.1"/>
    <property type="molecule type" value="Genomic_DNA"/>
</dbReference>
<protein>
    <submittedName>
        <fullName evidence="1">Uncharacterized protein</fullName>
    </submittedName>
</protein>
<name>A0A382A843_9ZZZZ</name>
<proteinExistence type="predicted"/>
<accession>A0A382A843</accession>
<evidence type="ECO:0000313" key="1">
    <source>
        <dbReference type="EMBL" id="SVA97401.1"/>
    </source>
</evidence>
<reference evidence="1" key="1">
    <citation type="submission" date="2018-05" db="EMBL/GenBank/DDBJ databases">
        <authorList>
            <person name="Lanie J.A."/>
            <person name="Ng W.-L."/>
            <person name="Kazmierczak K.M."/>
            <person name="Andrzejewski T.M."/>
            <person name="Davidsen T.M."/>
            <person name="Wayne K.J."/>
            <person name="Tettelin H."/>
            <person name="Glass J.I."/>
            <person name="Rusch D."/>
            <person name="Podicherti R."/>
            <person name="Tsui H.-C.T."/>
            <person name="Winkler M.E."/>
        </authorList>
    </citation>
    <scope>NUCLEOTIDE SEQUENCE</scope>
</reference>
<gene>
    <name evidence="1" type="ORF">METZ01_LOCUS150255</name>
</gene>
<organism evidence="1">
    <name type="scientific">marine metagenome</name>
    <dbReference type="NCBI Taxonomy" id="408172"/>
    <lineage>
        <taxon>unclassified sequences</taxon>
        <taxon>metagenomes</taxon>
        <taxon>ecological metagenomes</taxon>
    </lineage>
</organism>